<evidence type="ECO:0000256" key="1">
    <source>
        <dbReference type="SAM" id="Phobius"/>
    </source>
</evidence>
<organism evidence="2 3">
    <name type="scientific">Paraburkholderia acidiphila</name>
    <dbReference type="NCBI Taxonomy" id="2571747"/>
    <lineage>
        <taxon>Bacteria</taxon>
        <taxon>Pseudomonadati</taxon>
        <taxon>Pseudomonadota</taxon>
        <taxon>Betaproteobacteria</taxon>
        <taxon>Burkholderiales</taxon>
        <taxon>Burkholderiaceae</taxon>
        <taxon>Paraburkholderia</taxon>
    </lineage>
</organism>
<protein>
    <submittedName>
        <fullName evidence="2">Uncharacterized protein</fullName>
    </submittedName>
</protein>
<accession>A0A7Z2J8P7</accession>
<sequence>MTGKGTGAAGSQQDAGHLRLVPILYEQQTLRATSMKKRWIVSSLAVFLATIYFTAVEATVPEEAFTSCAPAMHDDQPLPFLSNDDLDRCMLSKGYAYAGTALANSCSASRSASCYHKVLSRRDL</sequence>
<dbReference type="KEGG" id="pacp:FAZ97_07900"/>
<gene>
    <name evidence="2" type="ORF">FAZ97_07900</name>
</gene>
<keyword evidence="3" id="KW-1185">Reference proteome</keyword>
<dbReference type="Proteomes" id="UP000434209">
    <property type="component" value="Chromosome 1"/>
</dbReference>
<feature type="transmembrane region" description="Helical" evidence="1">
    <location>
        <begin position="39"/>
        <end position="60"/>
    </location>
</feature>
<keyword evidence="1" id="KW-0812">Transmembrane</keyword>
<keyword evidence="1" id="KW-1133">Transmembrane helix</keyword>
<proteinExistence type="predicted"/>
<dbReference type="AlphaFoldDB" id="A0A7Z2J8P7"/>
<reference evidence="2 3" key="1">
    <citation type="submission" date="2019-12" db="EMBL/GenBank/DDBJ databases">
        <title>Paraburkholderia acidiphila 7Q-K02 sp. nov and Paraburkholderia acidisoli DHF22 sp. nov., two strains isolated from forest soil.</title>
        <authorList>
            <person name="Gao Z."/>
            <person name="Qiu L."/>
        </authorList>
    </citation>
    <scope>NUCLEOTIDE SEQUENCE [LARGE SCALE GENOMIC DNA]</scope>
    <source>
        <strain evidence="2 3">7Q-K02</strain>
    </source>
</reference>
<evidence type="ECO:0000313" key="3">
    <source>
        <dbReference type="Proteomes" id="UP000434209"/>
    </source>
</evidence>
<dbReference type="EMBL" id="CP046909">
    <property type="protein sequence ID" value="QGZ54848.1"/>
    <property type="molecule type" value="Genomic_DNA"/>
</dbReference>
<evidence type="ECO:0000313" key="2">
    <source>
        <dbReference type="EMBL" id="QGZ54848.1"/>
    </source>
</evidence>
<keyword evidence="1" id="KW-0472">Membrane</keyword>
<dbReference type="RefSeq" id="WP_158757942.1">
    <property type="nucleotide sequence ID" value="NZ_CP046909.1"/>
</dbReference>
<name>A0A7Z2J8P7_9BURK</name>